<accession>A0A5B8CGJ1</accession>
<evidence type="ECO:0008006" key="3">
    <source>
        <dbReference type="Google" id="ProtNLM"/>
    </source>
</evidence>
<dbReference type="AlphaFoldDB" id="A0A5B8CGJ1"/>
<dbReference type="RefSeq" id="WP_140041941.1">
    <property type="nucleotide sequence ID" value="NZ_CP041016.1"/>
</dbReference>
<evidence type="ECO:0000313" key="2">
    <source>
        <dbReference type="Proteomes" id="UP000311469"/>
    </source>
</evidence>
<dbReference type="KEGG" id="sufl:FIL70_07560"/>
<dbReference type="PROSITE" id="PS51257">
    <property type="entry name" value="PROKAR_LIPOPROTEIN"/>
    <property type="match status" value="1"/>
</dbReference>
<dbReference type="EMBL" id="CP041016">
    <property type="protein sequence ID" value="QDC37100.1"/>
    <property type="molecule type" value="Genomic_DNA"/>
</dbReference>
<organism evidence="1 2">
    <name type="scientific">Sphingobium fuliginis ATCC 27551</name>
    <dbReference type="NCBI Taxonomy" id="1208342"/>
    <lineage>
        <taxon>Bacteria</taxon>
        <taxon>Pseudomonadati</taxon>
        <taxon>Pseudomonadota</taxon>
        <taxon>Alphaproteobacteria</taxon>
        <taxon>Sphingomonadales</taxon>
        <taxon>Sphingomonadaceae</taxon>
        <taxon>Sphingobium</taxon>
    </lineage>
</organism>
<protein>
    <recommendedName>
        <fullName evidence="3">Lipoprotein</fullName>
    </recommendedName>
</protein>
<dbReference type="Proteomes" id="UP000311469">
    <property type="component" value="Chromosome cSF1"/>
</dbReference>
<reference evidence="1 2" key="1">
    <citation type="submission" date="2019-06" db="EMBL/GenBank/DDBJ databases">
        <title>Genome organization and adaptive potential of archetypical organophosphate degarding Sphingobium fuliginis ATCC 27551.</title>
        <authorList>
            <person name="Sarwar A."/>
            <person name="Parthasarathy S."/>
            <person name="Singh C."/>
            <person name="Siddavattam D."/>
        </authorList>
    </citation>
    <scope>NUCLEOTIDE SEQUENCE [LARGE SCALE GENOMIC DNA]</scope>
    <source>
        <strain evidence="1 2">ATCC 27551</strain>
    </source>
</reference>
<name>A0A5B8CGJ1_SPHSA</name>
<evidence type="ECO:0000313" key="1">
    <source>
        <dbReference type="EMBL" id="QDC37100.1"/>
    </source>
</evidence>
<proteinExistence type="predicted"/>
<sequence length="120" mass="12782">MRGLLIIGAVAALGSCSSQEQAQADKLKAQVAAKMKDPESARFTHLKVHLAQLCGEVNAKNSFGGYEGAERFSVVDGSVQLRSSAERADDLTANTPAASHFIRQFDQDWQSCQSAGVAVE</sequence>
<gene>
    <name evidence="1" type="ORF">FIL70_07560</name>
</gene>